<accession>A0ABP9EH33</accession>
<gene>
    <name evidence="1" type="ORF">GCM10023333_10580</name>
</gene>
<dbReference type="EMBL" id="BAABJZ010000013">
    <property type="protein sequence ID" value="GAA4878741.1"/>
    <property type="molecule type" value="Genomic_DNA"/>
</dbReference>
<organism evidence="1 2">
    <name type="scientific">Ferrimonas pelagia</name>
    <dbReference type="NCBI Taxonomy" id="1177826"/>
    <lineage>
        <taxon>Bacteria</taxon>
        <taxon>Pseudomonadati</taxon>
        <taxon>Pseudomonadota</taxon>
        <taxon>Gammaproteobacteria</taxon>
        <taxon>Alteromonadales</taxon>
        <taxon>Ferrimonadaceae</taxon>
        <taxon>Ferrimonas</taxon>
    </lineage>
</organism>
<sequence length="170" mass="19244">MDRFTSAVRKNIESKNWYGALFLALTMPDICGKLAYPEIEFAGQRYKKWFDANLAEVNKANIMGNEVVFLTATDCWALRCSLLHQGTDNITDQRAQEIISKFEFTTMGMHRIKINSVLTLNVASFCEEICQSVENWFNSVSDDTDIQESISKIISIKTEPFSPIPGVQMG</sequence>
<comment type="caution">
    <text evidence="1">The sequence shown here is derived from an EMBL/GenBank/DDBJ whole genome shotgun (WGS) entry which is preliminary data.</text>
</comment>
<protein>
    <submittedName>
        <fullName evidence="1">Uncharacterized protein</fullName>
    </submittedName>
</protein>
<dbReference type="RefSeq" id="WP_345334137.1">
    <property type="nucleotide sequence ID" value="NZ_BAABJZ010000013.1"/>
</dbReference>
<evidence type="ECO:0000313" key="2">
    <source>
        <dbReference type="Proteomes" id="UP001499988"/>
    </source>
</evidence>
<name>A0ABP9EH33_9GAMM</name>
<keyword evidence="2" id="KW-1185">Reference proteome</keyword>
<reference evidence="2" key="1">
    <citation type="journal article" date="2019" name="Int. J. Syst. Evol. Microbiol.">
        <title>The Global Catalogue of Microorganisms (GCM) 10K type strain sequencing project: providing services to taxonomists for standard genome sequencing and annotation.</title>
        <authorList>
            <consortium name="The Broad Institute Genomics Platform"/>
            <consortium name="The Broad Institute Genome Sequencing Center for Infectious Disease"/>
            <person name="Wu L."/>
            <person name="Ma J."/>
        </authorList>
    </citation>
    <scope>NUCLEOTIDE SEQUENCE [LARGE SCALE GENOMIC DNA]</scope>
    <source>
        <strain evidence="2">JCM 18401</strain>
    </source>
</reference>
<proteinExistence type="predicted"/>
<evidence type="ECO:0000313" key="1">
    <source>
        <dbReference type="EMBL" id="GAA4878741.1"/>
    </source>
</evidence>
<dbReference type="Proteomes" id="UP001499988">
    <property type="component" value="Unassembled WGS sequence"/>
</dbReference>